<protein>
    <submittedName>
        <fullName evidence="2">Uncharacterized protein</fullName>
    </submittedName>
</protein>
<dbReference type="Proteomes" id="UP000324974">
    <property type="component" value="Chromosome"/>
</dbReference>
<evidence type="ECO:0000313" key="3">
    <source>
        <dbReference type="Proteomes" id="UP000324974"/>
    </source>
</evidence>
<feature type="transmembrane region" description="Helical" evidence="1">
    <location>
        <begin position="74"/>
        <end position="94"/>
    </location>
</feature>
<organism evidence="2 3">
    <name type="scientific">Limnoglobus roseus</name>
    <dbReference type="NCBI Taxonomy" id="2598579"/>
    <lineage>
        <taxon>Bacteria</taxon>
        <taxon>Pseudomonadati</taxon>
        <taxon>Planctomycetota</taxon>
        <taxon>Planctomycetia</taxon>
        <taxon>Gemmatales</taxon>
        <taxon>Gemmataceae</taxon>
        <taxon>Limnoglobus</taxon>
    </lineage>
</organism>
<proteinExistence type="predicted"/>
<dbReference type="KEGG" id="lrs:PX52LOC_06077"/>
<reference evidence="3" key="1">
    <citation type="submission" date="2019-08" db="EMBL/GenBank/DDBJ databases">
        <title>Limnoglobus roseus gen. nov., sp. nov., a novel freshwater planctomycete with a giant genome from the family Gemmataceae.</title>
        <authorList>
            <person name="Kulichevskaya I.S."/>
            <person name="Naumoff D.G."/>
            <person name="Miroshnikov K."/>
            <person name="Ivanova A."/>
            <person name="Philippov D.A."/>
            <person name="Hakobyan A."/>
            <person name="Rijpstra I.C."/>
            <person name="Sinninghe Damste J.S."/>
            <person name="Liesack W."/>
            <person name="Dedysh S.N."/>
        </authorList>
    </citation>
    <scope>NUCLEOTIDE SEQUENCE [LARGE SCALE GENOMIC DNA]</scope>
    <source>
        <strain evidence="3">PX52</strain>
    </source>
</reference>
<dbReference type="AlphaFoldDB" id="A0A5C1ALJ9"/>
<evidence type="ECO:0000256" key="1">
    <source>
        <dbReference type="SAM" id="Phobius"/>
    </source>
</evidence>
<dbReference type="EMBL" id="CP042425">
    <property type="protein sequence ID" value="QEL19023.1"/>
    <property type="molecule type" value="Genomic_DNA"/>
</dbReference>
<name>A0A5C1ALJ9_9BACT</name>
<keyword evidence="1" id="KW-1133">Transmembrane helix</keyword>
<keyword evidence="1" id="KW-0472">Membrane</keyword>
<dbReference type="RefSeq" id="WP_149113465.1">
    <property type="nucleotide sequence ID" value="NZ_CP042425.1"/>
</dbReference>
<evidence type="ECO:0000313" key="2">
    <source>
        <dbReference type="EMBL" id="QEL19023.1"/>
    </source>
</evidence>
<gene>
    <name evidence="2" type="ORF">PX52LOC_06077</name>
</gene>
<keyword evidence="1" id="KW-0812">Transmembrane</keyword>
<sequence>MTADRKLRLAGFALILVGTIAAIINGRVNITKNNRMIALSENRPTSELPSSEYHTRLQEDLSERWRAAENASAWQTQLVIISYITMLLIGMLVLNAARSLPTVSSPSALREGSPIA</sequence>
<keyword evidence="3" id="KW-1185">Reference proteome</keyword>
<accession>A0A5C1ALJ9</accession>